<feature type="transmembrane region" description="Helical" evidence="8">
    <location>
        <begin position="91"/>
        <end position="119"/>
    </location>
</feature>
<dbReference type="GO" id="GO:0005524">
    <property type="term" value="F:ATP binding"/>
    <property type="evidence" value="ECO:0007669"/>
    <property type="project" value="UniProtKB-KW"/>
</dbReference>
<gene>
    <name evidence="11" type="ORF">AAL_07392</name>
</gene>
<feature type="domain" description="ABC transporter" evidence="9">
    <location>
        <begin position="388"/>
        <end position="623"/>
    </location>
</feature>
<keyword evidence="4" id="KW-0067">ATP-binding</keyword>
<dbReference type="PROSITE" id="PS00211">
    <property type="entry name" value="ABC_TRANSPORTER_1"/>
    <property type="match status" value="2"/>
</dbReference>
<feature type="transmembrane region" description="Helical" evidence="8">
    <location>
        <begin position="921"/>
        <end position="941"/>
    </location>
</feature>
<dbReference type="InterPro" id="IPR039421">
    <property type="entry name" value="Type_1_exporter"/>
</dbReference>
<keyword evidence="12" id="KW-1185">Reference proteome</keyword>
<evidence type="ECO:0000313" key="11">
    <source>
        <dbReference type="EMBL" id="KZZ89884.1"/>
    </source>
</evidence>
<feature type="domain" description="ABC transporter" evidence="9">
    <location>
        <begin position="1124"/>
        <end position="1380"/>
    </location>
</feature>
<feature type="compositionally biased region" description="Basic and acidic residues" evidence="7">
    <location>
        <begin position="756"/>
        <end position="782"/>
    </location>
</feature>
<evidence type="ECO:0000256" key="2">
    <source>
        <dbReference type="ARBA" id="ARBA00022692"/>
    </source>
</evidence>
<comment type="subcellular location">
    <subcellularLocation>
        <location evidence="1">Membrane</location>
        <topology evidence="1">Multi-pass membrane protein</topology>
    </subcellularLocation>
</comment>
<feature type="transmembrane region" description="Helical" evidence="8">
    <location>
        <begin position="801"/>
        <end position="824"/>
    </location>
</feature>
<keyword evidence="5 8" id="KW-1133">Transmembrane helix</keyword>
<dbReference type="SUPFAM" id="SSF90123">
    <property type="entry name" value="ABC transporter transmembrane region"/>
    <property type="match status" value="2"/>
</dbReference>
<evidence type="ECO:0000256" key="7">
    <source>
        <dbReference type="SAM" id="MobiDB-lite"/>
    </source>
</evidence>
<dbReference type="Gene3D" id="1.20.1560.10">
    <property type="entry name" value="ABC transporter type 1, transmembrane domain"/>
    <property type="match status" value="2"/>
</dbReference>
<feature type="transmembrane region" description="Helical" evidence="8">
    <location>
        <begin position="844"/>
        <end position="866"/>
    </location>
</feature>
<organism evidence="11 12">
    <name type="scientific">Moelleriella libera RCEF 2490</name>
    <dbReference type="NCBI Taxonomy" id="1081109"/>
    <lineage>
        <taxon>Eukaryota</taxon>
        <taxon>Fungi</taxon>
        <taxon>Dikarya</taxon>
        <taxon>Ascomycota</taxon>
        <taxon>Pezizomycotina</taxon>
        <taxon>Sordariomycetes</taxon>
        <taxon>Hypocreomycetidae</taxon>
        <taxon>Hypocreales</taxon>
        <taxon>Clavicipitaceae</taxon>
        <taxon>Moelleriella</taxon>
    </lineage>
</organism>
<feature type="transmembrane region" description="Helical" evidence="8">
    <location>
        <begin position="947"/>
        <end position="964"/>
    </location>
</feature>
<evidence type="ECO:0000256" key="4">
    <source>
        <dbReference type="ARBA" id="ARBA00022840"/>
    </source>
</evidence>
<evidence type="ECO:0000313" key="12">
    <source>
        <dbReference type="Proteomes" id="UP000078544"/>
    </source>
</evidence>
<dbReference type="InterPro" id="IPR017871">
    <property type="entry name" value="ABC_transporter-like_CS"/>
</dbReference>
<feature type="transmembrane region" description="Helical" evidence="8">
    <location>
        <begin position="197"/>
        <end position="218"/>
    </location>
</feature>
<evidence type="ECO:0000256" key="1">
    <source>
        <dbReference type="ARBA" id="ARBA00004141"/>
    </source>
</evidence>
<dbReference type="SUPFAM" id="SSF52540">
    <property type="entry name" value="P-loop containing nucleoside triphosphate hydrolases"/>
    <property type="match status" value="2"/>
</dbReference>
<dbReference type="GO" id="GO:0016020">
    <property type="term" value="C:membrane"/>
    <property type="evidence" value="ECO:0007669"/>
    <property type="project" value="UniProtKB-SubCell"/>
</dbReference>
<feature type="transmembrane region" description="Helical" evidence="8">
    <location>
        <begin position="281"/>
        <end position="300"/>
    </location>
</feature>
<feature type="domain" description="ABC transmembrane type-1" evidence="10">
    <location>
        <begin position="47"/>
        <end position="338"/>
    </location>
</feature>
<dbReference type="InterPro" id="IPR036640">
    <property type="entry name" value="ABC1_TM_sf"/>
</dbReference>
<name>A0A167XBT7_9HYPO</name>
<evidence type="ECO:0000256" key="5">
    <source>
        <dbReference type="ARBA" id="ARBA00022989"/>
    </source>
</evidence>
<accession>A0A167XBT7</accession>
<dbReference type="Proteomes" id="UP000078544">
    <property type="component" value="Unassembled WGS sequence"/>
</dbReference>
<keyword evidence="3" id="KW-0547">Nucleotide-binding</keyword>
<evidence type="ECO:0000256" key="6">
    <source>
        <dbReference type="ARBA" id="ARBA00023136"/>
    </source>
</evidence>
<dbReference type="PANTHER" id="PTHR43394">
    <property type="entry name" value="ATP-DEPENDENT PERMEASE MDL1, MITOCHONDRIAL"/>
    <property type="match status" value="1"/>
</dbReference>
<dbReference type="InterPro" id="IPR003439">
    <property type="entry name" value="ABC_transporter-like_ATP-bd"/>
</dbReference>
<feature type="domain" description="ABC transmembrane type-1" evidence="10">
    <location>
        <begin position="806"/>
        <end position="1090"/>
    </location>
</feature>
<dbReference type="PROSITE" id="PS50929">
    <property type="entry name" value="ABC_TM1F"/>
    <property type="match status" value="2"/>
</dbReference>
<feature type="transmembrane region" description="Helical" evidence="8">
    <location>
        <begin position="45"/>
        <end position="71"/>
    </location>
</feature>
<dbReference type="Pfam" id="PF00664">
    <property type="entry name" value="ABC_membrane"/>
    <property type="match status" value="2"/>
</dbReference>
<dbReference type="CDD" id="cd18577">
    <property type="entry name" value="ABC_6TM_Pgp_ABCB1_D1_like"/>
    <property type="match status" value="1"/>
</dbReference>
<reference evidence="11 12" key="1">
    <citation type="journal article" date="2016" name="Genome Biol. Evol.">
        <title>Divergent and convergent evolution of fungal pathogenicity.</title>
        <authorList>
            <person name="Shang Y."/>
            <person name="Xiao G."/>
            <person name="Zheng P."/>
            <person name="Cen K."/>
            <person name="Zhan S."/>
            <person name="Wang C."/>
        </authorList>
    </citation>
    <scope>NUCLEOTIDE SEQUENCE [LARGE SCALE GENOMIC DNA]</scope>
    <source>
        <strain evidence="11 12">RCEF 2490</strain>
    </source>
</reference>
<dbReference type="InterPro" id="IPR011527">
    <property type="entry name" value="ABC1_TM_dom"/>
</dbReference>
<dbReference type="SMART" id="SM00382">
    <property type="entry name" value="AAA"/>
    <property type="match status" value="2"/>
</dbReference>
<dbReference type="Gene3D" id="3.40.50.300">
    <property type="entry name" value="P-loop containing nucleotide triphosphate hydrolases"/>
    <property type="match status" value="2"/>
</dbReference>
<dbReference type="EMBL" id="AZGY01000023">
    <property type="protein sequence ID" value="KZZ89884.1"/>
    <property type="molecule type" value="Genomic_DNA"/>
</dbReference>
<feature type="region of interest" description="Disordered" evidence="7">
    <location>
        <begin position="754"/>
        <end position="782"/>
    </location>
</feature>
<dbReference type="GO" id="GO:0016887">
    <property type="term" value="F:ATP hydrolysis activity"/>
    <property type="evidence" value="ECO:0007669"/>
    <property type="project" value="InterPro"/>
</dbReference>
<dbReference type="CDD" id="cd18578">
    <property type="entry name" value="ABC_6TM_Pgp_ABCB1_D2_like"/>
    <property type="match status" value="1"/>
</dbReference>
<feature type="transmembrane region" description="Helical" evidence="8">
    <location>
        <begin position="312"/>
        <end position="335"/>
    </location>
</feature>
<dbReference type="InterPro" id="IPR003593">
    <property type="entry name" value="AAA+_ATPase"/>
</dbReference>
<dbReference type="Pfam" id="PF00005">
    <property type="entry name" value="ABC_tran"/>
    <property type="match status" value="2"/>
</dbReference>
<evidence type="ECO:0000259" key="9">
    <source>
        <dbReference type="PROSITE" id="PS50893"/>
    </source>
</evidence>
<keyword evidence="2 8" id="KW-0812">Transmembrane</keyword>
<dbReference type="OrthoDB" id="6500128at2759"/>
<feature type="transmembrane region" description="Helical" evidence="8">
    <location>
        <begin position="171"/>
        <end position="191"/>
    </location>
</feature>
<protein>
    <submittedName>
        <fullName evidence="11">ABC a-pheromone efflux pump AtrD</fullName>
    </submittedName>
</protein>
<dbReference type="GO" id="GO:0015421">
    <property type="term" value="F:ABC-type oligopeptide transporter activity"/>
    <property type="evidence" value="ECO:0007669"/>
    <property type="project" value="TreeGrafter"/>
</dbReference>
<feature type="transmembrane region" description="Helical" evidence="8">
    <location>
        <begin position="1028"/>
        <end position="1049"/>
    </location>
</feature>
<dbReference type="PROSITE" id="PS50893">
    <property type="entry name" value="ABC_TRANSPORTER_2"/>
    <property type="match status" value="2"/>
</dbReference>
<proteinExistence type="predicted"/>
<sequence>MKSKFLASETSSSSSESITGPQLQERAYATWASLLFYTRKRHMPVLAMALSATLTAASLKTLLSVFLGRIFDVVSRFGEGTQTGGSALSEVSAWCLALTGLGIGSWLANTSFVSLWIIFGELQACEARKELQKKLLAQQVEWFASLSDGVEGLHTRIHTQIRELQAAVSQVMGFALCDLLTACGSLIIAFYHSWKLALALLATLPISFLFLGIATRSLDLHVSLQKQFLQRASTSAAASIHGIDVVRVFAGFHREQNRYGHVLTLASRHFLAQARCNAIQIGYIAFWSISIFALGFWYGIVLVNQGVPPGHIITAFYALLTTFQGIESLAGYWLVLSKGKSAAFFLSYTESFVDEHAHGDLQSTEKELDICEGQETGIKLDKAGHGHVRLISRSNLTAFFLGQFCLQIDTVRKQLSFLVGQCGSGKSTICGLIAGLLKPSRGEITVLGHSLKQIPASRLCQYVTLIHQNSPVIHDTFFNNVAIGRRKGRISMTDIQQACKFAKLEHTISGFRGGLNTVIDTDSRQLSGGQRQRLAMARAWLRDTPILILDEPTSALDPSSQIAMMKSIREWRKNKTTIIVTHDLSVIEEQDFVCEMRNGSVYRQGRLNELDLKGESGELRGLKETSCDLVSNSRRKQPRANHILRKIQRLSIAHAQQNAGFLSPIPRSYPRHSSHSTDYRNSTIACWGLREDSEIQRRQFSTYLDRHFNMHDIITSLQNPQQYGQSIDDQHLGQDLTDIHTRWHERPTFGRVDSMWTEKGHGHTPDSEFDEPSRKSQRGDHHSMRTILSSIWPSLGCRDRLAVLCAFGLCIVGAAATPIFAYCFAKLLEAIWAARDREGTGLKWAGSLLGIAVADGLCAAGGHYLFDRVGQVWVDNLRKDAFRNILGQPDLWFRNTASRVVLFGQCLDRNGQEMRTIIGKFLPVAIVVVAITSISVVWAMIVCWRLTLVTLSTLPLVILVIKTYSAVSSRWEKKCNDAATDSSAVLKEILINFEFVRAFGLNPYFQSRQEDSADRCFRTGLKRALHTAPLFGLYQCISLPLTALIFYYGTLIITQNEAISIGHVMQAINLLLFSIGMSFELLNNLPQLATARVAAAELLDYVNMPGRSADFPRSFTSPNSPMPVRMDNIHFTPGPHYLKVLDGFSLDVHRGCFLAIVGPSGSGKSTLLSILLGINQPDNLFSGEGWPAKSSLTFGGVPWSDVDIRDLRSEMALVPQKPFLFPASIGENIAYGLQTSRVDSCRDIIVRAAKEAGAHDFISSLPEGYNTIVGDGGQALSGGQAQLVNIARALAKRPRLLVLDEPTSALDAESAGIVGEALKNFIYEAKDSSDDLAVVIATHNVEMMKLMTEVIVIDGGRKVEQGSYDRLLADRGYLWRLVASE</sequence>
<evidence type="ECO:0000256" key="3">
    <source>
        <dbReference type="ARBA" id="ARBA00022741"/>
    </source>
</evidence>
<evidence type="ECO:0000256" key="8">
    <source>
        <dbReference type="SAM" id="Phobius"/>
    </source>
</evidence>
<keyword evidence="6 8" id="KW-0472">Membrane</keyword>
<evidence type="ECO:0000259" key="10">
    <source>
        <dbReference type="PROSITE" id="PS50929"/>
    </source>
</evidence>
<dbReference type="InterPro" id="IPR027417">
    <property type="entry name" value="P-loop_NTPase"/>
</dbReference>
<dbReference type="STRING" id="1081109.A0A167XBT7"/>
<comment type="caution">
    <text evidence="11">The sequence shown here is derived from an EMBL/GenBank/DDBJ whole genome shotgun (WGS) entry which is preliminary data.</text>
</comment>
<dbReference type="PANTHER" id="PTHR43394:SF1">
    <property type="entry name" value="ATP-BINDING CASSETTE SUB-FAMILY B MEMBER 10, MITOCHONDRIAL"/>
    <property type="match status" value="1"/>
</dbReference>